<reference evidence="1" key="1">
    <citation type="submission" date="2023-04" db="EMBL/GenBank/DDBJ databases">
        <title>Draft Genome sequencing of Naganishia species isolated from polar environments using Oxford Nanopore Technology.</title>
        <authorList>
            <person name="Leo P."/>
            <person name="Venkateswaran K."/>
        </authorList>
    </citation>
    <scope>NUCLEOTIDE SEQUENCE</scope>
    <source>
        <strain evidence="1">MNA-CCFEE 5425</strain>
    </source>
</reference>
<comment type="caution">
    <text evidence="1">The sequence shown here is derived from an EMBL/GenBank/DDBJ whole genome shotgun (WGS) entry which is preliminary data.</text>
</comment>
<organism evidence="1 2">
    <name type="scientific">Naganishia vaughanmartiniae</name>
    <dbReference type="NCBI Taxonomy" id="1424756"/>
    <lineage>
        <taxon>Eukaryota</taxon>
        <taxon>Fungi</taxon>
        <taxon>Dikarya</taxon>
        <taxon>Basidiomycota</taxon>
        <taxon>Agaricomycotina</taxon>
        <taxon>Tremellomycetes</taxon>
        <taxon>Filobasidiales</taxon>
        <taxon>Filobasidiaceae</taxon>
        <taxon>Naganishia</taxon>
    </lineage>
</organism>
<evidence type="ECO:0000313" key="1">
    <source>
        <dbReference type="EMBL" id="KAJ9115529.1"/>
    </source>
</evidence>
<keyword evidence="2" id="KW-1185">Reference proteome</keyword>
<proteinExistence type="predicted"/>
<accession>A0ACC2WWL8</accession>
<evidence type="ECO:0000313" key="2">
    <source>
        <dbReference type="Proteomes" id="UP001243375"/>
    </source>
</evidence>
<sequence>MVVDNKAGKLGPSSSTDMAPSMPGFEDTVGEKSTEKGDGNGRDGGGDGAAAVHSASATTAAQAGISTSADEAEPTASLLSNTTTLAAETNTSTIMHVDDDTGKLAPSTSTDMASSLPVSEGVAIETSTENGEGDAGNVGGVGDIVMPLGSTQAGTTPPASSTANGTESHTPARPETLPETQPEPANEAAEQDDPTPDGIPTAWLLSGTDTEDVFLWDVQSRQCLQRIHTQSYDLSEGDRVQPKGHVQAAAGGSATAQTAGDGQGKQSVEKEKSGNGEVGREDKPTLALAAHPFRREIAVGGLGGRWGNVVSVWRSS</sequence>
<gene>
    <name evidence="1" type="ORF">QFC22_005292</name>
</gene>
<dbReference type="EMBL" id="JASBWU010000016">
    <property type="protein sequence ID" value="KAJ9115529.1"/>
    <property type="molecule type" value="Genomic_DNA"/>
</dbReference>
<dbReference type="Proteomes" id="UP001243375">
    <property type="component" value="Unassembled WGS sequence"/>
</dbReference>
<name>A0ACC2WWL8_9TREE</name>
<protein>
    <submittedName>
        <fullName evidence="1">Uncharacterized protein</fullName>
    </submittedName>
</protein>